<proteinExistence type="inferred from homology"/>
<feature type="domain" description="Lipoyl-binding" evidence="4">
    <location>
        <begin position="24"/>
        <end position="106"/>
    </location>
</feature>
<evidence type="ECO:0000313" key="5">
    <source>
        <dbReference type="EMBL" id="MDO3380972.1"/>
    </source>
</evidence>
<reference evidence="5" key="1">
    <citation type="submission" date="2023-07" db="EMBL/GenBank/DDBJ databases">
        <title>Gilvimarinus algae sp. nov., isolated from the surface of Kelp.</title>
        <authorList>
            <person name="Sun Y.Y."/>
            <person name="Gong Y."/>
            <person name="Du Z.J."/>
        </authorList>
    </citation>
    <scope>NUCLEOTIDE SEQUENCE</scope>
    <source>
        <strain evidence="5">SDUM040014</strain>
    </source>
</reference>
<dbReference type="Pfam" id="PF01597">
    <property type="entry name" value="GCV_H"/>
    <property type="match status" value="1"/>
</dbReference>
<dbReference type="InterPro" id="IPR033753">
    <property type="entry name" value="GCV_H/Fam206"/>
</dbReference>
<comment type="function">
    <text evidence="3">The glycine cleavage system catalyzes the degradation of glycine. The H protein shuttles the methylamine group of glycine from the P protein to the T protein.</text>
</comment>
<dbReference type="CDD" id="cd06848">
    <property type="entry name" value="GCS_H"/>
    <property type="match status" value="1"/>
</dbReference>
<protein>
    <recommendedName>
        <fullName evidence="3">Glycine cleavage system H protein</fullName>
    </recommendedName>
</protein>
<dbReference type="EMBL" id="JAULRT010000032">
    <property type="protein sequence ID" value="MDO3380972.1"/>
    <property type="molecule type" value="Genomic_DNA"/>
</dbReference>
<dbReference type="InterPro" id="IPR000089">
    <property type="entry name" value="Biotin_lipoyl"/>
</dbReference>
<sequence>MSDIRNELKYLPSHEWARVEEDGTVTIGITDHAQESLGDVVYVETPELGATVNAGEEAGVVESVKAASDIYSPISGEVIAVNESLEDAPEQVNESPYDDGWFYKVKPSDLSELEDALDAAGYQAAIEADE</sequence>
<evidence type="ECO:0000256" key="3">
    <source>
        <dbReference type="HAMAP-Rule" id="MF_00272"/>
    </source>
</evidence>
<evidence type="ECO:0000313" key="6">
    <source>
        <dbReference type="Proteomes" id="UP001168380"/>
    </source>
</evidence>
<dbReference type="NCBIfam" id="TIGR00527">
    <property type="entry name" value="gcvH"/>
    <property type="match status" value="1"/>
</dbReference>
<evidence type="ECO:0000256" key="1">
    <source>
        <dbReference type="ARBA" id="ARBA00009249"/>
    </source>
</evidence>
<evidence type="ECO:0000256" key="2">
    <source>
        <dbReference type="ARBA" id="ARBA00022823"/>
    </source>
</evidence>
<comment type="cofactor">
    <cofactor evidence="3">
        <name>(R)-lipoate</name>
        <dbReference type="ChEBI" id="CHEBI:83088"/>
    </cofactor>
    <text evidence="3">Binds 1 lipoyl cofactor covalently.</text>
</comment>
<dbReference type="InterPro" id="IPR017453">
    <property type="entry name" value="GCV_H_sub"/>
</dbReference>
<comment type="similarity">
    <text evidence="1 3">Belongs to the GcvH family.</text>
</comment>
<dbReference type="HAMAP" id="MF_00272">
    <property type="entry name" value="GcvH"/>
    <property type="match status" value="1"/>
</dbReference>
<dbReference type="PROSITE" id="PS50968">
    <property type="entry name" value="BIOTINYL_LIPOYL"/>
    <property type="match status" value="1"/>
</dbReference>
<feature type="modified residue" description="N6-lipoyllysine" evidence="3">
    <location>
        <position position="65"/>
    </location>
</feature>
<dbReference type="PANTHER" id="PTHR11715:SF3">
    <property type="entry name" value="GLYCINE CLEAVAGE SYSTEM H PROTEIN-RELATED"/>
    <property type="match status" value="1"/>
</dbReference>
<comment type="caution">
    <text evidence="5">The sequence shown here is derived from an EMBL/GenBank/DDBJ whole genome shotgun (WGS) entry which is preliminary data.</text>
</comment>
<dbReference type="InterPro" id="IPR002930">
    <property type="entry name" value="GCV_H"/>
</dbReference>
<dbReference type="PROSITE" id="PS00189">
    <property type="entry name" value="LIPOYL"/>
    <property type="match status" value="1"/>
</dbReference>
<dbReference type="InterPro" id="IPR011053">
    <property type="entry name" value="Single_hybrid_motif"/>
</dbReference>
<name>A0ABT8TA35_9GAMM</name>
<accession>A0ABT8TA35</accession>
<organism evidence="5 6">
    <name type="scientific">Gilvimarinus algae</name>
    <dbReference type="NCBI Taxonomy" id="3058037"/>
    <lineage>
        <taxon>Bacteria</taxon>
        <taxon>Pseudomonadati</taxon>
        <taxon>Pseudomonadota</taxon>
        <taxon>Gammaproteobacteria</taxon>
        <taxon>Cellvibrionales</taxon>
        <taxon>Cellvibrionaceae</taxon>
        <taxon>Gilvimarinus</taxon>
    </lineage>
</organism>
<gene>
    <name evidence="3 5" type="primary">gcvH</name>
    <name evidence="5" type="ORF">QWI16_02225</name>
</gene>
<keyword evidence="2 3" id="KW-0450">Lipoyl</keyword>
<dbReference type="InterPro" id="IPR003016">
    <property type="entry name" value="2-oxoA_DH_lipoyl-BS"/>
</dbReference>
<keyword evidence="6" id="KW-1185">Reference proteome</keyword>
<dbReference type="PANTHER" id="PTHR11715">
    <property type="entry name" value="GLYCINE CLEAVAGE SYSTEM H PROTEIN"/>
    <property type="match status" value="1"/>
</dbReference>
<dbReference type="Gene3D" id="2.40.50.100">
    <property type="match status" value="1"/>
</dbReference>
<comment type="subunit">
    <text evidence="3">The glycine cleavage system is composed of four proteins: P, T, L and H.</text>
</comment>
<dbReference type="RefSeq" id="WP_302711095.1">
    <property type="nucleotide sequence ID" value="NZ_JAULRT010000032.1"/>
</dbReference>
<dbReference type="Proteomes" id="UP001168380">
    <property type="component" value="Unassembled WGS sequence"/>
</dbReference>
<dbReference type="SUPFAM" id="SSF51230">
    <property type="entry name" value="Single hybrid motif"/>
    <property type="match status" value="1"/>
</dbReference>
<dbReference type="NCBIfam" id="NF002270">
    <property type="entry name" value="PRK01202.1"/>
    <property type="match status" value="1"/>
</dbReference>
<evidence type="ECO:0000259" key="4">
    <source>
        <dbReference type="PROSITE" id="PS50968"/>
    </source>
</evidence>